<dbReference type="InterPro" id="IPR011335">
    <property type="entry name" value="Restrct_endonuc-II-like"/>
</dbReference>
<dbReference type="Pfam" id="PF05685">
    <property type="entry name" value="Uma2"/>
    <property type="match status" value="1"/>
</dbReference>
<dbReference type="Proteomes" id="UP001169764">
    <property type="component" value="Unassembled WGS sequence"/>
</dbReference>
<keyword evidence="2" id="KW-0255">Endonuclease</keyword>
<dbReference type="CDD" id="cd06260">
    <property type="entry name" value="DUF820-like"/>
    <property type="match status" value="1"/>
</dbReference>
<evidence type="ECO:0000313" key="3">
    <source>
        <dbReference type="Proteomes" id="UP001169764"/>
    </source>
</evidence>
<dbReference type="InterPro" id="IPR012296">
    <property type="entry name" value="Nuclease_put_TT1808"/>
</dbReference>
<dbReference type="InterPro" id="IPR008538">
    <property type="entry name" value="Uma2"/>
</dbReference>
<dbReference type="PANTHER" id="PTHR35400">
    <property type="entry name" value="SLR1083 PROTEIN"/>
    <property type="match status" value="1"/>
</dbReference>
<dbReference type="Gene3D" id="3.90.1570.10">
    <property type="entry name" value="tt1808, chain A"/>
    <property type="match status" value="1"/>
</dbReference>
<keyword evidence="3" id="KW-1185">Reference proteome</keyword>
<gene>
    <name evidence="2" type="ORF">Q4F19_19870</name>
</gene>
<protein>
    <submittedName>
        <fullName evidence="2">Uma2 family endonuclease</fullName>
    </submittedName>
</protein>
<proteinExistence type="predicted"/>
<keyword evidence="2" id="KW-0378">Hydrolase</keyword>
<dbReference type="RefSeq" id="WP_303546371.1">
    <property type="nucleotide sequence ID" value="NZ_JAUOTP010000011.1"/>
</dbReference>
<dbReference type="GO" id="GO:0004519">
    <property type="term" value="F:endonuclease activity"/>
    <property type="evidence" value="ECO:0007669"/>
    <property type="project" value="UniProtKB-KW"/>
</dbReference>
<evidence type="ECO:0000259" key="1">
    <source>
        <dbReference type="Pfam" id="PF05685"/>
    </source>
</evidence>
<accession>A0ABT8YF95</accession>
<dbReference type="EMBL" id="JAUOTP010000011">
    <property type="protein sequence ID" value="MDO6416652.1"/>
    <property type="molecule type" value="Genomic_DNA"/>
</dbReference>
<sequence length="191" mass="20942">MTSSLRVVTSPERVWLSVENFLLLNDNGAFAAYTKTELIDGEVTGVNAHYSEHARPKSRLIVALVTRLEQMGSDLDVLSSVSVRVNDDSMPAPDIVLTRYRGDGAVPVESVALVVEVSDTTLDRDLGRKSDLYAAAGIPEYWVLDLKERRMLMHEHPDADGYHGQLDVLLGETLFSATIEGLEIDSAGLVE</sequence>
<reference evidence="2" key="1">
    <citation type="submission" date="2023-07" db="EMBL/GenBank/DDBJ databases">
        <authorList>
            <person name="Kim M."/>
        </authorList>
    </citation>
    <scope>NUCLEOTIDE SEQUENCE</scope>
    <source>
        <strain evidence="2">BIUV-7</strain>
    </source>
</reference>
<evidence type="ECO:0000313" key="2">
    <source>
        <dbReference type="EMBL" id="MDO6416652.1"/>
    </source>
</evidence>
<name>A0ABT8YF95_9SPHN</name>
<comment type="caution">
    <text evidence="2">The sequence shown here is derived from an EMBL/GenBank/DDBJ whole genome shotgun (WGS) entry which is preliminary data.</text>
</comment>
<feature type="domain" description="Putative restriction endonuclease" evidence="1">
    <location>
        <begin position="32"/>
        <end position="184"/>
    </location>
</feature>
<keyword evidence="2" id="KW-0540">Nuclease</keyword>
<organism evidence="2 3">
    <name type="scientific">Sphingomonas natans</name>
    <dbReference type="NCBI Taxonomy" id="3063330"/>
    <lineage>
        <taxon>Bacteria</taxon>
        <taxon>Pseudomonadati</taxon>
        <taxon>Pseudomonadota</taxon>
        <taxon>Alphaproteobacteria</taxon>
        <taxon>Sphingomonadales</taxon>
        <taxon>Sphingomonadaceae</taxon>
        <taxon>Sphingomonas</taxon>
    </lineage>
</organism>
<dbReference type="PANTHER" id="PTHR35400:SF3">
    <property type="entry name" value="SLL1072 PROTEIN"/>
    <property type="match status" value="1"/>
</dbReference>
<dbReference type="SUPFAM" id="SSF52980">
    <property type="entry name" value="Restriction endonuclease-like"/>
    <property type="match status" value="1"/>
</dbReference>